<protein>
    <submittedName>
        <fullName evidence="8">Metal ion transporter</fullName>
    </submittedName>
</protein>
<dbReference type="Proteomes" id="UP000756132">
    <property type="component" value="Chromosome 6"/>
</dbReference>
<evidence type="ECO:0000256" key="4">
    <source>
        <dbReference type="ARBA" id="ARBA00022989"/>
    </source>
</evidence>
<name>A0A9Q8PA83_PASFU</name>
<sequence>MAYTNRSEADFQTRYSTPEPDLDDHRFQSESLPPAAEFQQQRRGTLASIVDVDRPVRPQITVQGSSQGPTIRDFENAIDDNQSVRSKRSARSDRLRSADEDWHRERRDTNALSPNSPIAPRRATFRRAMHGSRDEGDGDSIRSQAAQSDRSTSPPNSVDAFAPAKRGRSGTVNSKAPSIGPGSIHRTNSNATASRRRPTFGEDAERLGGGSVIAANMRSDVASIRSSVEDDVCFPPEEPPNTYTIDFEDLEEFVATTHAKTPAAHPFMPQAAKHNEQQKKEFLDLSKNGHLNDYFANIEKRVINGITGDKLDNEEKVNSSDSSDEMMHRVASNGEQVNRWTFFSSEIDETIHAPELGGLLMPGETFRDIFELGPEGGVWWLDMLNPSEEEIQVICSAFRVHPLTREDITTQETREKVELFKSYYFLCFRSFYALDKESDDYLEPINVYAVVFREGLLTFSFCQNNHASTVRKRIGRLRDYVNLSADWVCYALIDEIVDSFGPVLRELETETDTIEDSVFTARFEDSRTMLKQISECRKRIMALSRLLGGKADVIKSFAKKCNESYSVAPRGDVGLYLSDVQDHIVTMMSNLGHFEKMLSRSHSNYLAQITLQHTEQGSQANELLGKITVLATVLVPMNLIAGLFGMNVKVPGAGQETLAWWFGIVGVDFCFGITCLFLAKRFRFI</sequence>
<dbReference type="Pfam" id="PF01544">
    <property type="entry name" value="CorA"/>
    <property type="match status" value="1"/>
</dbReference>
<evidence type="ECO:0000313" key="9">
    <source>
        <dbReference type="Proteomes" id="UP000756132"/>
    </source>
</evidence>
<evidence type="ECO:0000256" key="7">
    <source>
        <dbReference type="SAM" id="Phobius"/>
    </source>
</evidence>
<dbReference type="GeneID" id="71986972"/>
<accession>A0A9Q8PA83</accession>
<feature type="region of interest" description="Disordered" evidence="6">
    <location>
        <begin position="56"/>
        <end position="206"/>
    </location>
</feature>
<dbReference type="SUPFAM" id="SSF144083">
    <property type="entry name" value="Magnesium transport protein CorA, transmembrane region"/>
    <property type="match status" value="1"/>
</dbReference>
<dbReference type="InterPro" id="IPR002523">
    <property type="entry name" value="MgTranspt_CorA/ZnTranspt_ZntB"/>
</dbReference>
<dbReference type="OMA" id="CNENYQV"/>
<evidence type="ECO:0000256" key="2">
    <source>
        <dbReference type="ARBA" id="ARBA00009765"/>
    </source>
</evidence>
<feature type="compositionally biased region" description="Basic and acidic residues" evidence="6">
    <location>
        <begin position="90"/>
        <end position="109"/>
    </location>
</feature>
<feature type="region of interest" description="Disordered" evidence="6">
    <location>
        <begin position="1"/>
        <end position="44"/>
    </location>
</feature>
<dbReference type="CDD" id="cd12829">
    <property type="entry name" value="Alr1p-like"/>
    <property type="match status" value="1"/>
</dbReference>
<dbReference type="AlphaFoldDB" id="A0A9Q8PA83"/>
<reference evidence="8" key="2">
    <citation type="journal article" date="2022" name="Microb. Genom.">
        <title>A chromosome-scale genome assembly of the tomato pathogen Cladosporium fulvum reveals a compartmentalized genome architecture and the presence of a dispensable chromosome.</title>
        <authorList>
            <person name="Zaccaron A.Z."/>
            <person name="Chen L.H."/>
            <person name="Samaras A."/>
            <person name="Stergiopoulos I."/>
        </authorList>
    </citation>
    <scope>NUCLEOTIDE SEQUENCE</scope>
    <source>
        <strain evidence="8">Race5_Kim</strain>
    </source>
</reference>
<dbReference type="GO" id="GO:0010961">
    <property type="term" value="P:intracellular magnesium ion homeostasis"/>
    <property type="evidence" value="ECO:0007669"/>
    <property type="project" value="TreeGrafter"/>
</dbReference>
<feature type="compositionally biased region" description="Polar residues" evidence="6">
    <location>
        <begin position="141"/>
        <end position="156"/>
    </location>
</feature>
<evidence type="ECO:0000313" key="8">
    <source>
        <dbReference type="EMBL" id="UJO18755.1"/>
    </source>
</evidence>
<dbReference type="SUPFAM" id="SSF143865">
    <property type="entry name" value="CorA soluble domain-like"/>
    <property type="match status" value="1"/>
</dbReference>
<dbReference type="RefSeq" id="XP_047763121.1">
    <property type="nucleotide sequence ID" value="XM_047906242.1"/>
</dbReference>
<keyword evidence="3 7" id="KW-0812">Transmembrane</keyword>
<dbReference type="KEGG" id="ffu:CLAFUR5_07094"/>
<evidence type="ECO:0000256" key="1">
    <source>
        <dbReference type="ARBA" id="ARBA00004141"/>
    </source>
</evidence>
<dbReference type="GO" id="GO:0005886">
    <property type="term" value="C:plasma membrane"/>
    <property type="evidence" value="ECO:0007669"/>
    <property type="project" value="TreeGrafter"/>
</dbReference>
<dbReference type="GO" id="GO:0015095">
    <property type="term" value="F:magnesium ion transmembrane transporter activity"/>
    <property type="evidence" value="ECO:0007669"/>
    <property type="project" value="InterPro"/>
</dbReference>
<comment type="similarity">
    <text evidence="2">Belongs to the CorA metal ion transporter (MIT) (TC 1.A.35) family.</text>
</comment>
<dbReference type="InterPro" id="IPR045863">
    <property type="entry name" value="CorA_TM1_TM2"/>
</dbReference>
<keyword evidence="5 7" id="KW-0472">Membrane</keyword>
<reference evidence="8" key="1">
    <citation type="submission" date="2021-12" db="EMBL/GenBank/DDBJ databases">
        <authorList>
            <person name="Zaccaron A."/>
            <person name="Stergiopoulos I."/>
        </authorList>
    </citation>
    <scope>NUCLEOTIDE SEQUENCE</scope>
    <source>
        <strain evidence="8">Race5_Kim</strain>
    </source>
</reference>
<comment type="subcellular location">
    <subcellularLocation>
        <location evidence="1">Membrane</location>
        <topology evidence="1">Multi-pass membrane protein</topology>
    </subcellularLocation>
</comment>
<dbReference type="Gene3D" id="1.20.58.340">
    <property type="entry name" value="Magnesium transport protein CorA, transmembrane region"/>
    <property type="match status" value="2"/>
</dbReference>
<dbReference type="InterPro" id="IPR045861">
    <property type="entry name" value="CorA_cytoplasmic_dom"/>
</dbReference>
<evidence type="ECO:0000256" key="3">
    <source>
        <dbReference type="ARBA" id="ARBA00022692"/>
    </source>
</evidence>
<feature type="compositionally biased region" description="Polar residues" evidence="6">
    <location>
        <begin position="60"/>
        <end position="69"/>
    </location>
</feature>
<gene>
    <name evidence="8" type="ORF">CLAFUR5_07094</name>
</gene>
<keyword evidence="4 7" id="KW-1133">Transmembrane helix</keyword>
<evidence type="ECO:0000256" key="6">
    <source>
        <dbReference type="SAM" id="MobiDB-lite"/>
    </source>
</evidence>
<dbReference type="PANTHER" id="PTHR21535:SF55">
    <property type="entry name" value="MAGNESIUM TRANSPORTER ALR1-RELATED"/>
    <property type="match status" value="1"/>
</dbReference>
<proteinExistence type="inferred from homology"/>
<organism evidence="8 9">
    <name type="scientific">Passalora fulva</name>
    <name type="common">Tomato leaf mold</name>
    <name type="synonym">Cladosporium fulvum</name>
    <dbReference type="NCBI Taxonomy" id="5499"/>
    <lineage>
        <taxon>Eukaryota</taxon>
        <taxon>Fungi</taxon>
        <taxon>Dikarya</taxon>
        <taxon>Ascomycota</taxon>
        <taxon>Pezizomycotina</taxon>
        <taxon>Dothideomycetes</taxon>
        <taxon>Dothideomycetidae</taxon>
        <taxon>Mycosphaerellales</taxon>
        <taxon>Mycosphaerellaceae</taxon>
        <taxon>Fulvia</taxon>
    </lineage>
</organism>
<feature type="transmembrane region" description="Helical" evidence="7">
    <location>
        <begin position="658"/>
        <end position="679"/>
    </location>
</feature>
<dbReference type="InterPro" id="IPR044089">
    <property type="entry name" value="Alr1-like"/>
</dbReference>
<dbReference type="PANTHER" id="PTHR21535">
    <property type="entry name" value="MAGNESIUM AND COBALT TRANSPORT PROTEIN/MITOCHONDRIAL IMPORT INNER MEMBRANE TRANSLOCASE SUBUNIT TIM8"/>
    <property type="match status" value="1"/>
</dbReference>
<dbReference type="FunFam" id="1.20.58.340:FF:000027">
    <property type="entry name" value="CorA family metal ion transporter (Eurofung)"/>
    <property type="match status" value="1"/>
</dbReference>
<keyword evidence="9" id="KW-1185">Reference proteome</keyword>
<dbReference type="Gene3D" id="3.30.460.20">
    <property type="entry name" value="CorA soluble domain-like"/>
    <property type="match status" value="1"/>
</dbReference>
<evidence type="ECO:0000256" key="5">
    <source>
        <dbReference type="ARBA" id="ARBA00023136"/>
    </source>
</evidence>
<dbReference type="OrthoDB" id="29879at2759"/>
<dbReference type="EMBL" id="CP090168">
    <property type="protein sequence ID" value="UJO18755.1"/>
    <property type="molecule type" value="Genomic_DNA"/>
</dbReference>